<evidence type="ECO:0000259" key="4">
    <source>
        <dbReference type="PROSITE" id="PS51898"/>
    </source>
</evidence>
<dbReference type="GO" id="GO:0003677">
    <property type="term" value="F:DNA binding"/>
    <property type="evidence" value="ECO:0007669"/>
    <property type="project" value="UniProtKB-KW"/>
</dbReference>
<name>A0A7I7YHR2_9MYCO</name>
<keyword evidence="6" id="KW-1185">Reference proteome</keyword>
<organism evidence="5 6">
    <name type="scientific">Mycobacterium conspicuum</name>
    <dbReference type="NCBI Taxonomy" id="44010"/>
    <lineage>
        <taxon>Bacteria</taxon>
        <taxon>Bacillati</taxon>
        <taxon>Actinomycetota</taxon>
        <taxon>Actinomycetes</taxon>
        <taxon>Mycobacteriales</taxon>
        <taxon>Mycobacteriaceae</taxon>
        <taxon>Mycobacterium</taxon>
    </lineage>
</organism>
<evidence type="ECO:0000256" key="2">
    <source>
        <dbReference type="ARBA" id="ARBA00023125"/>
    </source>
</evidence>
<dbReference type="GO" id="GO:0015074">
    <property type="term" value="P:DNA integration"/>
    <property type="evidence" value="ECO:0007669"/>
    <property type="project" value="InterPro"/>
</dbReference>
<sequence>MFRAMLEGWARQQRSRFFSEKGTIAPRMRLVKRFASFTGLYPWQWTAAEAEAWISDLRSGPDKVSISTARNYATEVRLFCEYLVDRRYGWGQVCVERFGQQPEVVFHEHNTSPHILDYEGDPRRRPLSYDEVQSLFDAADARVDEKRTRGRKGATSALRDSAMLKFCYAYGLRRSEVSGVDLVDLRSNAKAASYGSFGMLAVRWGKPPKGSPPKRRTVLTVPEMDWIVEVLDHYVAEVRPMLVPKAFPALWVTERVSRLSPRAVNEAFVSARDRAGLDKSLDLHCLRHSYVTHLIEFDYPERFVQEQVGHSYASTTAIYTGVSNDYRNQLLMRSLSDRLGKDWSGQ</sequence>
<feature type="domain" description="Tyr recombinase" evidence="4">
    <location>
        <begin position="122"/>
        <end position="332"/>
    </location>
</feature>
<dbReference type="InterPro" id="IPR050090">
    <property type="entry name" value="Tyrosine_recombinase_XerCD"/>
</dbReference>
<dbReference type="PANTHER" id="PTHR30349">
    <property type="entry name" value="PHAGE INTEGRASE-RELATED"/>
    <property type="match status" value="1"/>
</dbReference>
<dbReference type="EMBL" id="AP022613">
    <property type="protein sequence ID" value="BBZ41350.1"/>
    <property type="molecule type" value="Genomic_DNA"/>
</dbReference>
<proteinExistence type="inferred from homology"/>
<dbReference type="InterPro" id="IPR013762">
    <property type="entry name" value="Integrase-like_cat_sf"/>
</dbReference>
<evidence type="ECO:0000313" key="6">
    <source>
        <dbReference type="Proteomes" id="UP000467385"/>
    </source>
</evidence>
<dbReference type="Gene3D" id="1.10.443.10">
    <property type="entry name" value="Intergrase catalytic core"/>
    <property type="match status" value="1"/>
</dbReference>
<evidence type="ECO:0000256" key="1">
    <source>
        <dbReference type="ARBA" id="ARBA00008857"/>
    </source>
</evidence>
<dbReference type="PANTHER" id="PTHR30349:SF41">
    <property type="entry name" value="INTEGRASE_RECOMBINASE PROTEIN MJ0367-RELATED"/>
    <property type="match status" value="1"/>
</dbReference>
<comment type="similarity">
    <text evidence="1">Belongs to the 'phage' integrase family.</text>
</comment>
<dbReference type="SUPFAM" id="SSF56349">
    <property type="entry name" value="DNA breaking-rejoining enzymes"/>
    <property type="match status" value="1"/>
</dbReference>
<dbReference type="GO" id="GO:0006310">
    <property type="term" value="P:DNA recombination"/>
    <property type="evidence" value="ECO:0007669"/>
    <property type="project" value="UniProtKB-KW"/>
</dbReference>
<evidence type="ECO:0000313" key="5">
    <source>
        <dbReference type="EMBL" id="BBZ41350.1"/>
    </source>
</evidence>
<dbReference type="AlphaFoldDB" id="A0A7I7YHR2"/>
<protein>
    <recommendedName>
        <fullName evidence="4">Tyr recombinase domain-containing protein</fullName>
    </recommendedName>
</protein>
<dbReference type="Proteomes" id="UP000467385">
    <property type="component" value="Chromosome"/>
</dbReference>
<keyword evidence="2" id="KW-0238">DNA-binding</keyword>
<reference evidence="5 6" key="1">
    <citation type="journal article" date="2019" name="Emerg. Microbes Infect.">
        <title>Comprehensive subspecies identification of 175 nontuberculous mycobacteria species based on 7547 genomic profiles.</title>
        <authorList>
            <person name="Matsumoto Y."/>
            <person name="Kinjo T."/>
            <person name="Motooka D."/>
            <person name="Nabeya D."/>
            <person name="Jung N."/>
            <person name="Uechi K."/>
            <person name="Horii T."/>
            <person name="Iida T."/>
            <person name="Fujita J."/>
            <person name="Nakamura S."/>
        </authorList>
    </citation>
    <scope>NUCLEOTIDE SEQUENCE [LARGE SCALE GENOMIC DNA]</scope>
    <source>
        <strain evidence="5 6">JCM 14738</strain>
    </source>
</reference>
<accession>A0A7I7YHR2</accession>
<keyword evidence="3" id="KW-0233">DNA recombination</keyword>
<gene>
    <name evidence="5" type="ORF">MCNS_44130</name>
</gene>
<dbReference type="PROSITE" id="PS51898">
    <property type="entry name" value="TYR_RECOMBINASE"/>
    <property type="match status" value="1"/>
</dbReference>
<dbReference type="InterPro" id="IPR011010">
    <property type="entry name" value="DNA_brk_join_enz"/>
</dbReference>
<evidence type="ECO:0000256" key="3">
    <source>
        <dbReference type="ARBA" id="ARBA00023172"/>
    </source>
</evidence>
<dbReference type="Pfam" id="PF00589">
    <property type="entry name" value="Phage_integrase"/>
    <property type="match status" value="1"/>
</dbReference>
<dbReference type="InterPro" id="IPR002104">
    <property type="entry name" value="Integrase_catalytic"/>
</dbReference>